<dbReference type="SUPFAM" id="SSF103481">
    <property type="entry name" value="Multidrug resistance efflux transporter EmrE"/>
    <property type="match status" value="2"/>
</dbReference>
<keyword evidence="9" id="KW-1185">Reference proteome</keyword>
<dbReference type="Pfam" id="PF00892">
    <property type="entry name" value="EamA"/>
    <property type="match status" value="1"/>
</dbReference>
<gene>
    <name evidence="8" type="ORF">ABID12_000482</name>
</gene>
<evidence type="ECO:0000256" key="1">
    <source>
        <dbReference type="ARBA" id="ARBA00004141"/>
    </source>
</evidence>
<dbReference type="Proteomes" id="UP001549164">
    <property type="component" value="Unassembled WGS sequence"/>
</dbReference>
<sequence>MTFVLPMRVVRWRPGRRLAAIFLMISGVAAFSCIDTLTKVLTARHAPVMLIFVQNSLAAMMVLPVAAMKGSAGFRLRSPRLLAIRAGVGVVVSFLIFTSLSLLPFAIAVSLFQLETFFVIPLAILLLKEKASWHRWLAVALGLFGALLILRPGSEAFQVAGLVAVAAALALATKNIVLKMLAMNEAFVPALFWMYVLMASMTAAPALLFFRSPIGLADLGLLCVSALLVNTSNFCMLKAFSMADAMVLTPALHMALPLAVMMGLVVFDEWPQPIVWAGIALIFAATFMPTGRKPEG</sequence>
<feature type="transmembrane region" description="Helical" evidence="6">
    <location>
        <begin position="133"/>
        <end position="150"/>
    </location>
</feature>
<organism evidence="8 9">
    <name type="scientific">Martelella mangrovi</name>
    <dbReference type="NCBI Taxonomy" id="1397477"/>
    <lineage>
        <taxon>Bacteria</taxon>
        <taxon>Pseudomonadati</taxon>
        <taxon>Pseudomonadota</taxon>
        <taxon>Alphaproteobacteria</taxon>
        <taxon>Hyphomicrobiales</taxon>
        <taxon>Aurantimonadaceae</taxon>
        <taxon>Martelella</taxon>
    </lineage>
</organism>
<evidence type="ECO:0000313" key="8">
    <source>
        <dbReference type="EMBL" id="MET3598555.1"/>
    </source>
</evidence>
<feature type="transmembrane region" description="Helical" evidence="6">
    <location>
        <begin position="103"/>
        <end position="126"/>
    </location>
</feature>
<feature type="transmembrane region" description="Helical" evidence="6">
    <location>
        <begin position="46"/>
        <end position="67"/>
    </location>
</feature>
<proteinExistence type="inferred from homology"/>
<evidence type="ECO:0000259" key="7">
    <source>
        <dbReference type="Pfam" id="PF00892"/>
    </source>
</evidence>
<dbReference type="InterPro" id="IPR000620">
    <property type="entry name" value="EamA_dom"/>
</dbReference>
<dbReference type="EMBL" id="JBEPLY010000002">
    <property type="protein sequence ID" value="MET3598555.1"/>
    <property type="molecule type" value="Genomic_DNA"/>
</dbReference>
<feature type="transmembrane region" description="Helical" evidence="6">
    <location>
        <begin position="247"/>
        <end position="267"/>
    </location>
</feature>
<keyword evidence="4 6" id="KW-1133">Transmembrane helix</keyword>
<keyword evidence="5 6" id="KW-0472">Membrane</keyword>
<evidence type="ECO:0000313" key="9">
    <source>
        <dbReference type="Proteomes" id="UP001549164"/>
    </source>
</evidence>
<evidence type="ECO:0000256" key="4">
    <source>
        <dbReference type="ARBA" id="ARBA00022989"/>
    </source>
</evidence>
<keyword evidence="3 6" id="KW-0812">Transmembrane</keyword>
<comment type="similarity">
    <text evidence="2">Belongs to the drug/metabolite transporter (DMT) superfamily. 10 TMS drug/metabolite exporter (DME) (TC 2.A.7.3) family.</text>
</comment>
<feature type="transmembrane region" description="Helical" evidence="6">
    <location>
        <begin position="79"/>
        <end position="97"/>
    </location>
</feature>
<comment type="subcellular location">
    <subcellularLocation>
        <location evidence="1">Membrane</location>
        <topology evidence="1">Multi-pass membrane protein</topology>
    </subcellularLocation>
</comment>
<evidence type="ECO:0000256" key="3">
    <source>
        <dbReference type="ARBA" id="ARBA00022692"/>
    </source>
</evidence>
<name>A0ABV2I6K3_9HYPH</name>
<accession>A0ABV2I6K3</accession>
<reference evidence="8 9" key="1">
    <citation type="submission" date="2024-06" db="EMBL/GenBank/DDBJ databases">
        <title>Genomic Encyclopedia of Type Strains, Phase IV (KMG-IV): sequencing the most valuable type-strain genomes for metagenomic binning, comparative biology and taxonomic classification.</title>
        <authorList>
            <person name="Goeker M."/>
        </authorList>
    </citation>
    <scope>NUCLEOTIDE SEQUENCE [LARGE SCALE GENOMIC DNA]</scope>
    <source>
        <strain evidence="8 9">DSM 28102</strain>
    </source>
</reference>
<dbReference type="PANTHER" id="PTHR22911">
    <property type="entry name" value="ACYL-MALONYL CONDENSING ENZYME-RELATED"/>
    <property type="match status" value="1"/>
</dbReference>
<dbReference type="RefSeq" id="WP_354432960.1">
    <property type="nucleotide sequence ID" value="NZ_JBEPLY010000002.1"/>
</dbReference>
<evidence type="ECO:0000256" key="5">
    <source>
        <dbReference type="ARBA" id="ARBA00023136"/>
    </source>
</evidence>
<feature type="domain" description="EamA" evidence="7">
    <location>
        <begin position="20"/>
        <end position="150"/>
    </location>
</feature>
<evidence type="ECO:0000256" key="2">
    <source>
        <dbReference type="ARBA" id="ARBA00009853"/>
    </source>
</evidence>
<feature type="transmembrane region" description="Helical" evidence="6">
    <location>
        <begin position="273"/>
        <end position="291"/>
    </location>
</feature>
<dbReference type="PANTHER" id="PTHR22911:SF6">
    <property type="entry name" value="SOLUTE CARRIER FAMILY 35 MEMBER G1"/>
    <property type="match status" value="1"/>
</dbReference>
<comment type="caution">
    <text evidence="8">The sequence shown here is derived from an EMBL/GenBank/DDBJ whole genome shotgun (WGS) entry which is preliminary data.</text>
</comment>
<dbReference type="Gene3D" id="1.10.3730.20">
    <property type="match status" value="1"/>
</dbReference>
<protein>
    <submittedName>
        <fullName evidence="8">Drug/metabolite transporter (DMT)-like permease</fullName>
    </submittedName>
</protein>
<evidence type="ECO:0000256" key="6">
    <source>
        <dbReference type="SAM" id="Phobius"/>
    </source>
</evidence>
<feature type="transmembrane region" description="Helical" evidence="6">
    <location>
        <begin position="156"/>
        <end position="178"/>
    </location>
</feature>
<feature type="transmembrane region" description="Helical" evidence="6">
    <location>
        <begin position="190"/>
        <end position="210"/>
    </location>
</feature>
<dbReference type="InterPro" id="IPR037185">
    <property type="entry name" value="EmrE-like"/>
</dbReference>